<comment type="function">
    <text evidence="6">Catalyzes the thiamine diphosphate-dependent decarboxylation of 2-oxoglutarate and the subsequent addition of the resulting succinic semialdehyde-thiamine pyrophosphate anion to isochorismate to yield 2-succinyl-5-enolpyruvyl-6-hydroxy-3-cyclohexene-1-carboxylate (SEPHCHC).</text>
</comment>
<dbReference type="NCBIfam" id="TIGR00173">
    <property type="entry name" value="menD"/>
    <property type="match status" value="1"/>
</dbReference>
<comment type="similarity">
    <text evidence="6">Belongs to the TPP enzyme family. MenD subfamily.</text>
</comment>
<keyword evidence="2 6" id="KW-0479">Metal-binding</keyword>
<keyword evidence="1 6" id="KW-0808">Transferase</keyword>
<feature type="domain" description="Thiamine pyrophosphate enzyme N-terminal TPP-binding" evidence="8">
    <location>
        <begin position="24"/>
        <end position="134"/>
    </location>
</feature>
<feature type="domain" description="Thiamine pyrophosphate enzyme TPP-binding" evidence="7">
    <location>
        <begin position="418"/>
        <end position="557"/>
    </location>
</feature>
<dbReference type="HAMAP" id="MF_01659">
    <property type="entry name" value="MenD"/>
    <property type="match status" value="1"/>
</dbReference>
<dbReference type="CDD" id="cd02009">
    <property type="entry name" value="TPP_SHCHC_synthase"/>
    <property type="match status" value="1"/>
</dbReference>
<dbReference type="UniPathway" id="UPA00079"/>
<dbReference type="CDD" id="cd07037">
    <property type="entry name" value="TPP_PYR_MenD"/>
    <property type="match status" value="1"/>
</dbReference>
<dbReference type="GO" id="GO:0070204">
    <property type="term" value="F:2-succinyl-5-enolpyruvyl-6-hydroxy-3-cyclohexene-1-carboxylic-acid synthase activity"/>
    <property type="evidence" value="ECO:0007669"/>
    <property type="project" value="UniProtKB-UniRule"/>
</dbReference>
<evidence type="ECO:0000256" key="5">
    <source>
        <dbReference type="ARBA" id="ARBA00023211"/>
    </source>
</evidence>
<evidence type="ECO:0000256" key="2">
    <source>
        <dbReference type="ARBA" id="ARBA00022723"/>
    </source>
</evidence>
<dbReference type="RefSeq" id="WP_127342341.1">
    <property type="nucleotide sequence ID" value="NZ_RJJX01000002.1"/>
</dbReference>
<dbReference type="PIRSF" id="PIRSF004983">
    <property type="entry name" value="MenD"/>
    <property type="match status" value="1"/>
</dbReference>
<dbReference type="PANTHER" id="PTHR42916:SF1">
    <property type="entry name" value="PROTEIN PHYLLO, CHLOROPLASTIC"/>
    <property type="match status" value="1"/>
</dbReference>
<dbReference type="SUPFAM" id="SSF52518">
    <property type="entry name" value="Thiamin diphosphate-binding fold (THDP-binding)"/>
    <property type="match status" value="2"/>
</dbReference>
<dbReference type="GO" id="GO:0030976">
    <property type="term" value="F:thiamine pyrophosphate binding"/>
    <property type="evidence" value="ECO:0007669"/>
    <property type="project" value="UniProtKB-UniRule"/>
</dbReference>
<comment type="subunit">
    <text evidence="6">Homodimer.</text>
</comment>
<reference evidence="10 11" key="1">
    <citation type="submission" date="2018-11" db="EMBL/GenBank/DDBJ databases">
        <title>Parancylomarina longa gen. nov., sp. nov., isolated from sediments of southern Okinawa.</title>
        <authorList>
            <person name="Fu T."/>
        </authorList>
    </citation>
    <scope>NUCLEOTIDE SEQUENCE [LARGE SCALE GENOMIC DNA]</scope>
    <source>
        <strain evidence="10 11">T3-2 S1-C</strain>
    </source>
</reference>
<gene>
    <name evidence="6 10" type="primary">menD</name>
    <name evidence="10" type="ORF">DLK05_02180</name>
</gene>
<dbReference type="InterPro" id="IPR029061">
    <property type="entry name" value="THDP-binding"/>
</dbReference>
<sequence length="580" mass="65165">MDTELTSTYENKTKSMERKYSDIKGVKELVDICWAKGMEFVIVSPGSRNAPLSISFARDQRIKSLVVVDERSAGYFALGIAQQTRKPVGLICTSGTAFLNYGPAVAEAFYQRLPLVVISADRPIEWIGQDDSQALPQVDAFARFVKGSYQLPLDANNPDDCWYLNRMANEALTKAQSGRMGPVHINFPLREPLYGVRKYPDTNERVIQKIEAVDAISVASIEKLAAVFNSNTKVLILVGLLHPQSELNQLLTLLAKKEHIVVMTESVANLHDQQFFPCIDRVVCSISKEEMEAFKPDLLINFGGPLVSKMIKSFLRDANPREHWFVGKEDHFIDTFKQLTTHIDISPLAFFKQLSPLLEDIESTYAAIWKERDRKVSAIHQDYLKDLKWSDMKAFEKILPAIPDGANLQLANSSVVRYAQLFKTSDKLSYNSNRGTSGIDGCTSTAAGAAFVNGKITTLITGDISFFYDSNGLWNKYLQANLKIILINNGGGGIFRFISGPSGVEELEEYFEAVQNYRADKLAETYGLNYFFAEDEKSLVEILPQFYKETQRAAILEIKTPRTVNDQVLINYFNTIKTKV</sequence>
<dbReference type="InterPro" id="IPR004433">
    <property type="entry name" value="MenaQ_synth_MenD"/>
</dbReference>
<proteinExistence type="inferred from homology"/>
<dbReference type="Gene3D" id="3.40.50.1220">
    <property type="entry name" value="TPP-binding domain"/>
    <property type="match status" value="1"/>
</dbReference>
<dbReference type="GO" id="GO:0009234">
    <property type="term" value="P:menaquinone biosynthetic process"/>
    <property type="evidence" value="ECO:0007669"/>
    <property type="project" value="UniProtKB-UniRule"/>
</dbReference>
<dbReference type="GO" id="GO:0030145">
    <property type="term" value="F:manganese ion binding"/>
    <property type="evidence" value="ECO:0007669"/>
    <property type="project" value="UniProtKB-UniRule"/>
</dbReference>
<feature type="domain" description="Menaquinone biosynthesis protein MenD middle" evidence="9">
    <location>
        <begin position="230"/>
        <end position="404"/>
    </location>
</feature>
<keyword evidence="4 6" id="KW-0786">Thiamine pyrophosphate</keyword>
<evidence type="ECO:0000259" key="9">
    <source>
        <dbReference type="Pfam" id="PF16582"/>
    </source>
</evidence>
<keyword evidence="5 6" id="KW-0464">Manganese</keyword>
<dbReference type="Gene3D" id="3.40.50.970">
    <property type="match status" value="2"/>
</dbReference>
<protein>
    <recommendedName>
        <fullName evidence="6">2-succinyl-5-enolpyruvyl-6-hydroxy-3-cyclohexene-1-carboxylate synthase</fullName>
        <shortName evidence="6">SEPHCHC synthase</shortName>
        <ecNumber evidence="6">2.2.1.9</ecNumber>
    </recommendedName>
    <alternativeName>
        <fullName evidence="6">Menaquinone biosynthesis protein MenD</fullName>
    </alternativeName>
</protein>
<comment type="cofactor">
    <cofactor evidence="6">
        <name>Mg(2+)</name>
        <dbReference type="ChEBI" id="CHEBI:18420"/>
    </cofactor>
    <cofactor evidence="6">
        <name>Mn(2+)</name>
        <dbReference type="ChEBI" id="CHEBI:29035"/>
    </cofactor>
</comment>
<dbReference type="Proteomes" id="UP000282985">
    <property type="component" value="Unassembled WGS sequence"/>
</dbReference>
<comment type="pathway">
    <text evidence="6">Quinol/quinone metabolism; menaquinone biosynthesis.</text>
</comment>
<keyword evidence="3 6" id="KW-0460">Magnesium</keyword>
<evidence type="ECO:0000256" key="6">
    <source>
        <dbReference type="HAMAP-Rule" id="MF_01659"/>
    </source>
</evidence>
<evidence type="ECO:0000256" key="1">
    <source>
        <dbReference type="ARBA" id="ARBA00022679"/>
    </source>
</evidence>
<name>A0A434AY72_9BACT</name>
<comment type="catalytic activity">
    <reaction evidence="6">
        <text>isochorismate + 2-oxoglutarate + H(+) = 5-enolpyruvoyl-6-hydroxy-2-succinyl-cyclohex-3-ene-1-carboxylate + CO2</text>
        <dbReference type="Rhea" id="RHEA:25593"/>
        <dbReference type="ChEBI" id="CHEBI:15378"/>
        <dbReference type="ChEBI" id="CHEBI:16526"/>
        <dbReference type="ChEBI" id="CHEBI:16810"/>
        <dbReference type="ChEBI" id="CHEBI:29780"/>
        <dbReference type="ChEBI" id="CHEBI:58818"/>
        <dbReference type="EC" id="2.2.1.9"/>
    </reaction>
</comment>
<dbReference type="Pfam" id="PF02775">
    <property type="entry name" value="TPP_enzyme_C"/>
    <property type="match status" value="1"/>
</dbReference>
<dbReference type="UniPathway" id="UPA01057">
    <property type="reaction ID" value="UER00164"/>
</dbReference>
<keyword evidence="6" id="KW-0474">Menaquinone biosynthesis</keyword>
<dbReference type="InterPro" id="IPR012001">
    <property type="entry name" value="Thiamin_PyroP_enz_TPP-bd_dom"/>
</dbReference>
<dbReference type="EC" id="2.2.1.9" evidence="6"/>
<evidence type="ECO:0000256" key="4">
    <source>
        <dbReference type="ARBA" id="ARBA00023052"/>
    </source>
</evidence>
<dbReference type="EMBL" id="RJJX01000002">
    <property type="protein sequence ID" value="RUT79518.1"/>
    <property type="molecule type" value="Genomic_DNA"/>
</dbReference>
<evidence type="ECO:0000259" key="8">
    <source>
        <dbReference type="Pfam" id="PF02776"/>
    </source>
</evidence>
<evidence type="ECO:0000313" key="11">
    <source>
        <dbReference type="Proteomes" id="UP000282985"/>
    </source>
</evidence>
<keyword evidence="11" id="KW-1185">Reference proteome</keyword>
<dbReference type="InterPro" id="IPR032264">
    <property type="entry name" value="MenD_middle"/>
</dbReference>
<organism evidence="10 11">
    <name type="scientific">Ancylomarina longa</name>
    <dbReference type="NCBI Taxonomy" id="2487017"/>
    <lineage>
        <taxon>Bacteria</taxon>
        <taxon>Pseudomonadati</taxon>
        <taxon>Bacteroidota</taxon>
        <taxon>Bacteroidia</taxon>
        <taxon>Marinilabiliales</taxon>
        <taxon>Marinifilaceae</taxon>
        <taxon>Ancylomarina</taxon>
    </lineage>
</organism>
<dbReference type="AlphaFoldDB" id="A0A434AY72"/>
<comment type="pathway">
    <text evidence="6">Quinol/quinone metabolism; 1,4-dihydroxy-2-naphthoate biosynthesis; 1,4-dihydroxy-2-naphthoate from chorismate: step 2/7.</text>
</comment>
<accession>A0A434AY72</accession>
<dbReference type="InterPro" id="IPR011766">
    <property type="entry name" value="TPP_enzyme_TPP-bd"/>
</dbReference>
<dbReference type="Pfam" id="PF02776">
    <property type="entry name" value="TPP_enzyme_N"/>
    <property type="match status" value="1"/>
</dbReference>
<dbReference type="OrthoDB" id="9791859at2"/>
<evidence type="ECO:0000313" key="10">
    <source>
        <dbReference type="EMBL" id="RUT79518.1"/>
    </source>
</evidence>
<dbReference type="PANTHER" id="PTHR42916">
    <property type="entry name" value="2-SUCCINYL-5-ENOLPYRUVYL-6-HYDROXY-3-CYCLOHEXENE-1-CARBOXYLATE SYNTHASE"/>
    <property type="match status" value="1"/>
</dbReference>
<evidence type="ECO:0000259" key="7">
    <source>
        <dbReference type="Pfam" id="PF02775"/>
    </source>
</evidence>
<evidence type="ECO:0000256" key="3">
    <source>
        <dbReference type="ARBA" id="ARBA00022842"/>
    </source>
</evidence>
<dbReference type="Pfam" id="PF16582">
    <property type="entry name" value="TPP_enzyme_M_2"/>
    <property type="match status" value="1"/>
</dbReference>
<dbReference type="GO" id="GO:0000287">
    <property type="term" value="F:magnesium ion binding"/>
    <property type="evidence" value="ECO:0007669"/>
    <property type="project" value="UniProtKB-UniRule"/>
</dbReference>
<comment type="caution">
    <text evidence="10">The sequence shown here is derived from an EMBL/GenBank/DDBJ whole genome shotgun (WGS) entry which is preliminary data.</text>
</comment>
<comment type="cofactor">
    <cofactor evidence="6">
        <name>thiamine diphosphate</name>
        <dbReference type="ChEBI" id="CHEBI:58937"/>
    </cofactor>
    <text evidence="6">Binds 1 thiamine pyrophosphate per subunit.</text>
</comment>